<dbReference type="EMBL" id="BARW01021555">
    <property type="protein sequence ID" value="GAI89528.1"/>
    <property type="molecule type" value="Genomic_DNA"/>
</dbReference>
<gene>
    <name evidence="9" type="ORF">S12H4_36184</name>
</gene>
<evidence type="ECO:0000256" key="7">
    <source>
        <dbReference type="SAM" id="Phobius"/>
    </source>
</evidence>
<evidence type="ECO:0000256" key="1">
    <source>
        <dbReference type="ARBA" id="ARBA00004429"/>
    </source>
</evidence>
<reference evidence="9" key="1">
    <citation type="journal article" date="2014" name="Front. Microbiol.">
        <title>High frequency of phylogenetically diverse reductive dehalogenase-homologous genes in deep subseafloor sedimentary metagenomes.</title>
        <authorList>
            <person name="Kawai M."/>
            <person name="Futagami T."/>
            <person name="Toyoda A."/>
            <person name="Takaki Y."/>
            <person name="Nishi S."/>
            <person name="Hori S."/>
            <person name="Arai W."/>
            <person name="Tsubouchi T."/>
            <person name="Morono Y."/>
            <person name="Uchiyama I."/>
            <person name="Ito T."/>
            <person name="Fujiyama A."/>
            <person name="Inagaki F."/>
            <person name="Takami H."/>
        </authorList>
    </citation>
    <scope>NUCLEOTIDE SEQUENCE</scope>
    <source>
        <strain evidence="9">Expedition CK06-06</strain>
    </source>
</reference>
<keyword evidence="6 7" id="KW-0472">Membrane</keyword>
<evidence type="ECO:0000256" key="3">
    <source>
        <dbReference type="ARBA" id="ARBA00022519"/>
    </source>
</evidence>
<name>X1S9A6_9ZZZZ</name>
<dbReference type="InterPro" id="IPR004681">
    <property type="entry name" value="TRAP_DctM"/>
</dbReference>
<dbReference type="PANTHER" id="PTHR33362:SF5">
    <property type="entry name" value="C4-DICARBOXYLATE TRAP TRANSPORTER LARGE PERMEASE PROTEIN DCTM"/>
    <property type="match status" value="1"/>
</dbReference>
<feature type="transmembrane region" description="Helical" evidence="7">
    <location>
        <begin position="31"/>
        <end position="53"/>
    </location>
</feature>
<dbReference type="PANTHER" id="PTHR33362">
    <property type="entry name" value="SIALIC ACID TRAP TRANSPORTER PERMEASE PROTEIN SIAT-RELATED"/>
    <property type="match status" value="1"/>
</dbReference>
<organism evidence="9">
    <name type="scientific">marine sediment metagenome</name>
    <dbReference type="NCBI Taxonomy" id="412755"/>
    <lineage>
        <taxon>unclassified sequences</taxon>
        <taxon>metagenomes</taxon>
        <taxon>ecological metagenomes</taxon>
    </lineage>
</organism>
<protein>
    <recommendedName>
        <fullName evidence="8">TRAP C4-dicarboxylate transport system permease DctM subunit domain-containing protein</fullName>
    </recommendedName>
</protein>
<feature type="transmembrane region" description="Helical" evidence="7">
    <location>
        <begin position="182"/>
        <end position="200"/>
    </location>
</feature>
<keyword evidence="5 7" id="KW-1133">Transmembrane helix</keyword>
<evidence type="ECO:0000256" key="2">
    <source>
        <dbReference type="ARBA" id="ARBA00022475"/>
    </source>
</evidence>
<evidence type="ECO:0000256" key="6">
    <source>
        <dbReference type="ARBA" id="ARBA00023136"/>
    </source>
</evidence>
<dbReference type="InterPro" id="IPR010656">
    <property type="entry name" value="DctM"/>
</dbReference>
<dbReference type="Pfam" id="PF06808">
    <property type="entry name" value="DctM"/>
    <property type="match status" value="1"/>
</dbReference>
<dbReference type="AlphaFoldDB" id="X1S9A6"/>
<dbReference type="GO" id="GO:0022857">
    <property type="term" value="F:transmembrane transporter activity"/>
    <property type="evidence" value="ECO:0007669"/>
    <property type="project" value="TreeGrafter"/>
</dbReference>
<keyword evidence="4 7" id="KW-0812">Transmembrane</keyword>
<comment type="subcellular location">
    <subcellularLocation>
        <location evidence="1">Cell inner membrane</location>
        <topology evidence="1">Multi-pass membrane protein</topology>
    </subcellularLocation>
</comment>
<feature type="domain" description="TRAP C4-dicarboxylate transport system permease DctM subunit" evidence="8">
    <location>
        <begin position="1"/>
        <end position="243"/>
    </location>
</feature>
<proteinExistence type="predicted"/>
<dbReference type="GO" id="GO:0005886">
    <property type="term" value="C:plasma membrane"/>
    <property type="evidence" value="ECO:0007669"/>
    <property type="project" value="UniProtKB-SubCell"/>
</dbReference>
<evidence type="ECO:0000259" key="8">
    <source>
        <dbReference type="Pfam" id="PF06808"/>
    </source>
</evidence>
<feature type="transmembrane region" description="Helical" evidence="7">
    <location>
        <begin position="111"/>
        <end position="134"/>
    </location>
</feature>
<feature type="non-terminal residue" evidence="9">
    <location>
        <position position="244"/>
    </location>
</feature>
<evidence type="ECO:0000256" key="4">
    <source>
        <dbReference type="ARBA" id="ARBA00022692"/>
    </source>
</evidence>
<feature type="transmembrane region" description="Helical" evidence="7">
    <location>
        <begin position="154"/>
        <end position="176"/>
    </location>
</feature>
<feature type="transmembrane region" description="Helical" evidence="7">
    <location>
        <begin position="74"/>
        <end position="99"/>
    </location>
</feature>
<sequence>MFILMGTFAFASGISQRLFKTTYTWIGHWRGGLTIAAVFASAGFGAICGSSTATAATMGKISLPEMKKYNYDDALATGTVAAAGTLGILIPPSTVLIVYGYLTEESIGKLFVAGILPGILLSIFFAATVALLCWRNPAIGPSGAPTSWKEKVRAMTGIIEALILFLLAIGGLFLGWFSPTQAGAIGAGGALIIGLARRQLSWRSFFESGKEGLRTACMVIFIITGAVIFGHFMAVSRIPFVLAE</sequence>
<keyword evidence="3" id="KW-0997">Cell inner membrane</keyword>
<accession>X1S9A6</accession>
<evidence type="ECO:0000313" key="9">
    <source>
        <dbReference type="EMBL" id="GAI89528.1"/>
    </source>
</evidence>
<evidence type="ECO:0000256" key="5">
    <source>
        <dbReference type="ARBA" id="ARBA00022989"/>
    </source>
</evidence>
<feature type="transmembrane region" description="Helical" evidence="7">
    <location>
        <begin position="212"/>
        <end position="234"/>
    </location>
</feature>
<comment type="caution">
    <text evidence="9">The sequence shown here is derived from an EMBL/GenBank/DDBJ whole genome shotgun (WGS) entry which is preliminary data.</text>
</comment>
<keyword evidence="2" id="KW-1003">Cell membrane</keyword>